<keyword evidence="3 7" id="KW-0812">Transmembrane</keyword>
<evidence type="ECO:0000256" key="3">
    <source>
        <dbReference type="ARBA" id="ARBA00022692"/>
    </source>
</evidence>
<feature type="transmembrane region" description="Helical" evidence="7">
    <location>
        <begin position="207"/>
        <end position="226"/>
    </location>
</feature>
<sequence>MGWLNGNRDGLSKPKNKCQRVHSELEEGDHNLSGQDSVKDNTSGSRKYVIACAFFVSLNSVILGYDVGLMSGAILFIHENLKITEVQKEVLVGCLSIVSLIGSLIGGKHQMLLKMDNGNRSNCVPNRGIHHDHCSILLYANGRKAFIWGQNWVGATIMRVYIAEISPASSRGFLTSFPETFINIGILLGYVSNYSFSGLSININWRIMLALGIFPSVIVGFALFIIPESPRWLVLQNRVEEARSILIRTIRDEKEVKERLAEMQQAAEMSNSITYEL</sequence>
<feature type="transmembrane region" description="Helical" evidence="7">
    <location>
        <begin position="48"/>
        <end position="78"/>
    </location>
</feature>
<keyword evidence="5 7" id="KW-0472">Membrane</keyword>
<feature type="transmembrane region" description="Helical" evidence="7">
    <location>
        <begin position="90"/>
        <end position="107"/>
    </location>
</feature>
<comment type="subcellular location">
    <subcellularLocation>
        <location evidence="1">Membrane</location>
    </subcellularLocation>
</comment>
<dbReference type="InterPro" id="IPR050814">
    <property type="entry name" value="Myo-inositol_Transporter"/>
</dbReference>
<dbReference type="PANTHER" id="PTHR48020">
    <property type="entry name" value="PROTON MYO-INOSITOL COTRANSPORTER"/>
    <property type="match status" value="1"/>
</dbReference>
<dbReference type="InterPro" id="IPR005828">
    <property type="entry name" value="MFS_sugar_transport-like"/>
</dbReference>
<organism evidence="8 9">
    <name type="scientific">Carnegiea gigantea</name>
    <dbReference type="NCBI Taxonomy" id="171969"/>
    <lineage>
        <taxon>Eukaryota</taxon>
        <taxon>Viridiplantae</taxon>
        <taxon>Streptophyta</taxon>
        <taxon>Embryophyta</taxon>
        <taxon>Tracheophyta</taxon>
        <taxon>Spermatophyta</taxon>
        <taxon>Magnoliopsida</taxon>
        <taxon>eudicotyledons</taxon>
        <taxon>Gunneridae</taxon>
        <taxon>Pentapetalae</taxon>
        <taxon>Caryophyllales</taxon>
        <taxon>Cactineae</taxon>
        <taxon>Cactaceae</taxon>
        <taxon>Cactoideae</taxon>
        <taxon>Echinocereeae</taxon>
        <taxon>Carnegiea</taxon>
    </lineage>
</organism>
<evidence type="ECO:0000256" key="5">
    <source>
        <dbReference type="ARBA" id="ARBA00023136"/>
    </source>
</evidence>
<accession>A0A9Q1KNL0</accession>
<comment type="caution">
    <text evidence="8">The sequence shown here is derived from an EMBL/GenBank/DDBJ whole genome shotgun (WGS) entry which is preliminary data.</text>
</comment>
<gene>
    <name evidence="8" type="ORF">Cgig2_012375</name>
</gene>
<evidence type="ECO:0000256" key="2">
    <source>
        <dbReference type="ARBA" id="ARBA00022448"/>
    </source>
</evidence>
<feature type="region of interest" description="Disordered" evidence="6">
    <location>
        <begin position="1"/>
        <end position="40"/>
    </location>
</feature>
<evidence type="ECO:0008006" key="10">
    <source>
        <dbReference type="Google" id="ProtNLM"/>
    </source>
</evidence>
<dbReference type="OrthoDB" id="6339427at2759"/>
<dbReference type="SUPFAM" id="SSF103473">
    <property type="entry name" value="MFS general substrate transporter"/>
    <property type="match status" value="1"/>
</dbReference>
<evidence type="ECO:0000256" key="6">
    <source>
        <dbReference type="SAM" id="MobiDB-lite"/>
    </source>
</evidence>
<evidence type="ECO:0000256" key="1">
    <source>
        <dbReference type="ARBA" id="ARBA00004370"/>
    </source>
</evidence>
<protein>
    <recommendedName>
        <fullName evidence="10">Major facilitator superfamily (MFS) profile domain-containing protein</fullName>
    </recommendedName>
</protein>
<evidence type="ECO:0000256" key="4">
    <source>
        <dbReference type="ARBA" id="ARBA00022989"/>
    </source>
</evidence>
<feature type="compositionally biased region" description="Basic and acidic residues" evidence="6">
    <location>
        <begin position="21"/>
        <end position="30"/>
    </location>
</feature>
<evidence type="ECO:0000256" key="7">
    <source>
        <dbReference type="SAM" id="Phobius"/>
    </source>
</evidence>
<dbReference type="AlphaFoldDB" id="A0A9Q1KNL0"/>
<proteinExistence type="predicted"/>
<dbReference type="Pfam" id="PF00083">
    <property type="entry name" value="Sugar_tr"/>
    <property type="match status" value="1"/>
</dbReference>
<dbReference type="GO" id="GO:0022857">
    <property type="term" value="F:transmembrane transporter activity"/>
    <property type="evidence" value="ECO:0007669"/>
    <property type="project" value="InterPro"/>
</dbReference>
<keyword evidence="2" id="KW-0813">Transport</keyword>
<dbReference type="InterPro" id="IPR036259">
    <property type="entry name" value="MFS_trans_sf"/>
</dbReference>
<dbReference type="Gene3D" id="1.20.1250.20">
    <property type="entry name" value="MFS general substrate transporter like domains"/>
    <property type="match status" value="2"/>
</dbReference>
<dbReference type="GO" id="GO:0016020">
    <property type="term" value="C:membrane"/>
    <property type="evidence" value="ECO:0007669"/>
    <property type="project" value="UniProtKB-SubCell"/>
</dbReference>
<evidence type="ECO:0000313" key="8">
    <source>
        <dbReference type="EMBL" id="KAJ8446031.1"/>
    </source>
</evidence>
<reference evidence="8" key="1">
    <citation type="submission" date="2022-04" db="EMBL/GenBank/DDBJ databases">
        <title>Carnegiea gigantea Genome sequencing and assembly v2.</title>
        <authorList>
            <person name="Copetti D."/>
            <person name="Sanderson M.J."/>
            <person name="Burquez A."/>
            <person name="Wojciechowski M.F."/>
        </authorList>
    </citation>
    <scope>NUCLEOTIDE SEQUENCE</scope>
    <source>
        <strain evidence="8">SGP5-SGP5p</strain>
        <tissue evidence="8">Aerial part</tissue>
    </source>
</reference>
<dbReference type="Proteomes" id="UP001153076">
    <property type="component" value="Unassembled WGS sequence"/>
</dbReference>
<keyword evidence="4 7" id="KW-1133">Transmembrane helix</keyword>
<name>A0A9Q1KNL0_9CARY</name>
<keyword evidence="9" id="KW-1185">Reference proteome</keyword>
<evidence type="ECO:0000313" key="9">
    <source>
        <dbReference type="Proteomes" id="UP001153076"/>
    </source>
</evidence>
<dbReference type="PANTHER" id="PTHR48020:SF49">
    <property type="entry name" value="SUGAR TRANSPORTER"/>
    <property type="match status" value="1"/>
</dbReference>
<feature type="transmembrane region" description="Helical" evidence="7">
    <location>
        <begin position="181"/>
        <end position="201"/>
    </location>
</feature>
<dbReference type="EMBL" id="JAKOGI010000062">
    <property type="protein sequence ID" value="KAJ8446031.1"/>
    <property type="molecule type" value="Genomic_DNA"/>
</dbReference>